<evidence type="ECO:0000313" key="2">
    <source>
        <dbReference type="Proteomes" id="UP000625574"/>
    </source>
</evidence>
<name>A0ABS0VRU7_9CORY</name>
<dbReference type="EMBL" id="JAEIOT010000004">
    <property type="protein sequence ID" value="MBI8999489.1"/>
    <property type="molecule type" value="Genomic_DNA"/>
</dbReference>
<gene>
    <name evidence="1" type="ORF">JDV76_00615</name>
</gene>
<dbReference type="RefSeq" id="WP_198734951.1">
    <property type="nucleotide sequence ID" value="NZ_JAEIOT010000004.1"/>
</dbReference>
<sequence length="147" mass="15709">MPPSTSPTGIGVIRDRLHALGFGTGTRDGELIVIVGELTYWFKVCKPGDRLTVTTAYPRPLQGRTETLAGELLSAALNGIPGPGKVSLLPDVGILTVTFDFPLGAPIPAEELDEFILEALSTGVIVAERISAELDPLIRRVEDMTRT</sequence>
<proteinExistence type="predicted"/>
<protein>
    <submittedName>
        <fullName evidence="1">Uncharacterized protein</fullName>
    </submittedName>
</protein>
<reference evidence="1 2" key="1">
    <citation type="submission" date="2020-12" db="EMBL/GenBank/DDBJ databases">
        <title>Genome public.</title>
        <authorList>
            <person name="Sun Q."/>
        </authorList>
    </citation>
    <scope>NUCLEOTIDE SEQUENCE [LARGE SCALE GENOMIC DNA]</scope>
    <source>
        <strain evidence="1 2">CCM 8864</strain>
    </source>
</reference>
<keyword evidence="2" id="KW-1185">Reference proteome</keyword>
<comment type="caution">
    <text evidence="1">The sequence shown here is derived from an EMBL/GenBank/DDBJ whole genome shotgun (WGS) entry which is preliminary data.</text>
</comment>
<evidence type="ECO:0000313" key="1">
    <source>
        <dbReference type="EMBL" id="MBI8999489.1"/>
    </source>
</evidence>
<dbReference type="Proteomes" id="UP000625574">
    <property type="component" value="Unassembled WGS sequence"/>
</dbReference>
<organism evidence="1 2">
    <name type="scientific">Corynebacterium marambiense</name>
    <dbReference type="NCBI Taxonomy" id="2765364"/>
    <lineage>
        <taxon>Bacteria</taxon>
        <taxon>Bacillati</taxon>
        <taxon>Actinomycetota</taxon>
        <taxon>Actinomycetes</taxon>
        <taxon>Mycobacteriales</taxon>
        <taxon>Corynebacteriaceae</taxon>
        <taxon>Corynebacterium</taxon>
    </lineage>
</organism>
<accession>A0ABS0VRU7</accession>